<dbReference type="AlphaFoldDB" id="A0A655ZXG5"/>
<protein>
    <submittedName>
        <fullName evidence="1">Uncharacterized protein</fullName>
    </submittedName>
</protein>
<organism evidence="1 2">
    <name type="scientific">Vibrio cholerae</name>
    <dbReference type="NCBI Taxonomy" id="666"/>
    <lineage>
        <taxon>Bacteria</taxon>
        <taxon>Pseudomonadati</taxon>
        <taxon>Pseudomonadota</taxon>
        <taxon>Gammaproteobacteria</taxon>
        <taxon>Vibrionales</taxon>
        <taxon>Vibrionaceae</taxon>
        <taxon>Vibrio</taxon>
    </lineage>
</organism>
<evidence type="ECO:0000313" key="1">
    <source>
        <dbReference type="EMBL" id="CSC83767.1"/>
    </source>
</evidence>
<gene>
    <name evidence="1" type="ORF">ERS013201_03699</name>
</gene>
<evidence type="ECO:0000313" key="2">
    <source>
        <dbReference type="Proteomes" id="UP000046067"/>
    </source>
</evidence>
<sequence>MFALGWGYHRFARHNRNTFVGQIAEGFRQLNTAHFQCAGVKIVVQYRNNLIVEIAKRTHQIGNRRVAITVHHLRCCHDFVISNERLTAELAYKLQQTLTRCREATLQHVAHHNRARIDKWITRNSLLHLKLN</sequence>
<accession>A0A655ZXG5</accession>
<dbReference type="Proteomes" id="UP000046067">
    <property type="component" value="Unassembled WGS sequence"/>
</dbReference>
<proteinExistence type="predicted"/>
<name>A0A655ZXG5_VIBCL</name>
<dbReference type="EMBL" id="CWQJ01000038">
    <property type="protein sequence ID" value="CSC83767.1"/>
    <property type="molecule type" value="Genomic_DNA"/>
</dbReference>
<reference evidence="1 2" key="1">
    <citation type="submission" date="2015-07" db="EMBL/GenBank/DDBJ databases">
        <authorList>
            <consortium name="Pathogen Informatics"/>
        </authorList>
    </citation>
    <scope>NUCLEOTIDE SEQUENCE [LARGE SCALE GENOMIC DNA]</scope>
    <source>
        <strain evidence="1 2">A325</strain>
    </source>
</reference>